<accession>A0A931MJS8</accession>
<organism evidence="2 3">
    <name type="scientific">Novosphingobium aureum</name>
    <dbReference type="NCBI Taxonomy" id="2792964"/>
    <lineage>
        <taxon>Bacteria</taxon>
        <taxon>Pseudomonadati</taxon>
        <taxon>Pseudomonadota</taxon>
        <taxon>Alphaproteobacteria</taxon>
        <taxon>Sphingomonadales</taxon>
        <taxon>Sphingomonadaceae</taxon>
        <taxon>Novosphingobium</taxon>
    </lineage>
</organism>
<sequence>MFEESDVASGDKAMILLQSLICYLREKNVLSRADIEELRDRVEARIADAEAEAEVQAALPCKAAIAKAAAEDMRDLDEYCGKRYGGKHRRHVN</sequence>
<gene>
    <name evidence="2" type="ORF">I5E68_03630</name>
</gene>
<dbReference type="AlphaFoldDB" id="A0A931MJS8"/>
<dbReference type="EMBL" id="JADZGI010000001">
    <property type="protein sequence ID" value="MBH0112043.1"/>
    <property type="molecule type" value="Genomic_DNA"/>
</dbReference>
<proteinExistence type="predicted"/>
<keyword evidence="3" id="KW-1185">Reference proteome</keyword>
<evidence type="ECO:0000313" key="2">
    <source>
        <dbReference type="EMBL" id="MBH0112043.1"/>
    </source>
</evidence>
<feature type="coiled-coil region" evidence="1">
    <location>
        <begin position="32"/>
        <end position="59"/>
    </location>
</feature>
<evidence type="ECO:0000313" key="3">
    <source>
        <dbReference type="Proteomes" id="UP000617634"/>
    </source>
</evidence>
<dbReference type="Proteomes" id="UP000617634">
    <property type="component" value="Unassembled WGS sequence"/>
</dbReference>
<comment type="caution">
    <text evidence="2">The sequence shown here is derived from an EMBL/GenBank/DDBJ whole genome shotgun (WGS) entry which is preliminary data.</text>
</comment>
<evidence type="ECO:0000256" key="1">
    <source>
        <dbReference type="SAM" id="Coils"/>
    </source>
</evidence>
<name>A0A931MJS8_9SPHN</name>
<protein>
    <submittedName>
        <fullName evidence="2">Uncharacterized protein</fullName>
    </submittedName>
</protein>
<reference evidence="2" key="1">
    <citation type="submission" date="2020-11" db="EMBL/GenBank/DDBJ databases">
        <title>Novosphingobium aureum sp. nov., a marine bacterium isolated from sediment of a salt flat.</title>
        <authorList>
            <person name="Yoo Y."/>
            <person name="Kim J.-J."/>
        </authorList>
    </citation>
    <scope>NUCLEOTIDE SEQUENCE</scope>
    <source>
        <strain evidence="2">YJ-S2-02</strain>
    </source>
</reference>
<keyword evidence="1" id="KW-0175">Coiled coil</keyword>
<dbReference type="RefSeq" id="WP_197160865.1">
    <property type="nucleotide sequence ID" value="NZ_JADZGI010000001.1"/>
</dbReference>